<comment type="caution">
    <text evidence="1">The sequence shown here is derived from an EMBL/GenBank/DDBJ whole genome shotgun (WGS) entry which is preliminary data.</text>
</comment>
<organism evidence="1">
    <name type="scientific">marine sediment metagenome</name>
    <dbReference type="NCBI Taxonomy" id="412755"/>
    <lineage>
        <taxon>unclassified sequences</taxon>
        <taxon>metagenomes</taxon>
        <taxon>ecological metagenomes</taxon>
    </lineage>
</organism>
<reference evidence="1" key="1">
    <citation type="journal article" date="2015" name="Nature">
        <title>Complex archaea that bridge the gap between prokaryotes and eukaryotes.</title>
        <authorList>
            <person name="Spang A."/>
            <person name="Saw J.H."/>
            <person name="Jorgensen S.L."/>
            <person name="Zaremba-Niedzwiedzka K."/>
            <person name="Martijn J."/>
            <person name="Lind A.E."/>
            <person name="van Eijk R."/>
            <person name="Schleper C."/>
            <person name="Guy L."/>
            <person name="Ettema T.J."/>
        </authorList>
    </citation>
    <scope>NUCLEOTIDE SEQUENCE</scope>
</reference>
<proteinExistence type="predicted"/>
<accession>A0A0F9E7Q5</accession>
<name>A0A0F9E7Q5_9ZZZZ</name>
<gene>
    <name evidence="1" type="ORF">LCGC14_2401130</name>
</gene>
<protein>
    <submittedName>
        <fullName evidence="1">Uncharacterized protein</fullName>
    </submittedName>
</protein>
<dbReference type="EMBL" id="LAZR01036057">
    <property type="protein sequence ID" value="KKL25856.1"/>
    <property type="molecule type" value="Genomic_DNA"/>
</dbReference>
<evidence type="ECO:0000313" key="1">
    <source>
        <dbReference type="EMBL" id="KKL25856.1"/>
    </source>
</evidence>
<feature type="non-terminal residue" evidence="1">
    <location>
        <position position="1"/>
    </location>
</feature>
<sequence length="71" mass="7687">TKSGPDYDPFNTVSSGAAIGVKDINDIEKTIKSILSGKNLHVGEQKALLKSLNILTDGLAHKRIQDRLKTL</sequence>
<dbReference type="AlphaFoldDB" id="A0A0F9E7Q5"/>